<dbReference type="EMBL" id="DWYG01000022">
    <property type="protein sequence ID" value="HJB41288.1"/>
    <property type="molecule type" value="Genomic_DNA"/>
</dbReference>
<name>A0A9D2M6G7_9FIRM</name>
<evidence type="ECO:0000256" key="1">
    <source>
        <dbReference type="ARBA" id="ARBA00010982"/>
    </source>
</evidence>
<evidence type="ECO:0000256" key="3">
    <source>
        <dbReference type="ARBA" id="ARBA00022679"/>
    </source>
</evidence>
<evidence type="ECO:0000256" key="4">
    <source>
        <dbReference type="ARBA" id="ARBA00023315"/>
    </source>
</evidence>
<dbReference type="EC" id="2.3.1.9" evidence="2"/>
<protein>
    <recommendedName>
        <fullName evidence="2">acetyl-CoA C-acetyltransferase</fullName>
        <ecNumber evidence="2">2.3.1.9</ecNumber>
    </recommendedName>
    <alternativeName>
        <fullName evidence="5">Acetoacetyl-CoA thiolase</fullName>
    </alternativeName>
</protein>
<dbReference type="Pfam" id="PF00108">
    <property type="entry name" value="Thiolase_N"/>
    <property type="match status" value="1"/>
</dbReference>
<dbReference type="SUPFAM" id="SSF53901">
    <property type="entry name" value="Thiolase-like"/>
    <property type="match status" value="1"/>
</dbReference>
<dbReference type="PANTHER" id="PTHR18919">
    <property type="entry name" value="ACETYL-COA C-ACYLTRANSFERASE"/>
    <property type="match status" value="1"/>
</dbReference>
<accession>A0A9D2M6G7</accession>
<dbReference type="Proteomes" id="UP000886803">
    <property type="component" value="Unassembled WGS sequence"/>
</dbReference>
<dbReference type="InterPro" id="IPR016039">
    <property type="entry name" value="Thiolase-like"/>
</dbReference>
<evidence type="ECO:0000256" key="5">
    <source>
        <dbReference type="ARBA" id="ARBA00030755"/>
    </source>
</evidence>
<reference evidence="7" key="1">
    <citation type="journal article" date="2021" name="PeerJ">
        <title>Extensive microbial diversity within the chicken gut microbiome revealed by metagenomics and culture.</title>
        <authorList>
            <person name="Gilroy R."/>
            <person name="Ravi A."/>
            <person name="Getino M."/>
            <person name="Pursley I."/>
            <person name="Horton D.L."/>
            <person name="Alikhan N.F."/>
            <person name="Baker D."/>
            <person name="Gharbi K."/>
            <person name="Hall N."/>
            <person name="Watson M."/>
            <person name="Adriaenssens E.M."/>
            <person name="Foster-Nyarko E."/>
            <person name="Jarju S."/>
            <person name="Secka A."/>
            <person name="Antonio M."/>
            <person name="Oren A."/>
            <person name="Chaudhuri R.R."/>
            <person name="La Ragione R."/>
            <person name="Hildebrand F."/>
            <person name="Pallen M.J."/>
        </authorList>
    </citation>
    <scope>NUCLEOTIDE SEQUENCE</scope>
    <source>
        <strain evidence="7">ChiBcec8-13705</strain>
    </source>
</reference>
<sequence>MKKIVIASACRTAIGKFGGTLSAVPAAELGSIVIKEAIARAGITPEQVDHVYMGCVIQAGLGQNVARQASIKAGLPVTTPAVTVNVVCGSGLNCVNMAAQMIEAGDADIVVAGGTENMDMAPFAMMKGRYGYRMGAPMGKSELVDTMVN</sequence>
<comment type="similarity">
    <text evidence="1">Belongs to the thiolase-like superfamily. Thiolase family.</text>
</comment>
<evidence type="ECO:0000313" key="8">
    <source>
        <dbReference type="Proteomes" id="UP000886803"/>
    </source>
</evidence>
<keyword evidence="3 7" id="KW-0808">Transferase</keyword>
<organism evidence="7 8">
    <name type="scientific">Candidatus Gemmiger avicola</name>
    <dbReference type="NCBI Taxonomy" id="2838605"/>
    <lineage>
        <taxon>Bacteria</taxon>
        <taxon>Bacillati</taxon>
        <taxon>Bacillota</taxon>
        <taxon>Clostridia</taxon>
        <taxon>Eubacteriales</taxon>
        <taxon>Gemmiger</taxon>
    </lineage>
</organism>
<dbReference type="InterPro" id="IPR020616">
    <property type="entry name" value="Thiolase_N"/>
</dbReference>
<dbReference type="GO" id="GO:0003985">
    <property type="term" value="F:acetyl-CoA C-acetyltransferase activity"/>
    <property type="evidence" value="ECO:0007669"/>
    <property type="project" value="UniProtKB-EC"/>
</dbReference>
<feature type="non-terminal residue" evidence="7">
    <location>
        <position position="149"/>
    </location>
</feature>
<dbReference type="Gene3D" id="3.40.47.10">
    <property type="match status" value="1"/>
</dbReference>
<evidence type="ECO:0000256" key="2">
    <source>
        <dbReference type="ARBA" id="ARBA00012705"/>
    </source>
</evidence>
<comment type="caution">
    <text evidence="7">The sequence shown here is derived from an EMBL/GenBank/DDBJ whole genome shotgun (WGS) entry which is preliminary data.</text>
</comment>
<evidence type="ECO:0000313" key="7">
    <source>
        <dbReference type="EMBL" id="HJB41288.1"/>
    </source>
</evidence>
<dbReference type="PANTHER" id="PTHR18919:SF107">
    <property type="entry name" value="ACETYL-COA ACETYLTRANSFERASE, CYTOSOLIC"/>
    <property type="match status" value="1"/>
</dbReference>
<feature type="domain" description="Thiolase N-terminal" evidence="6">
    <location>
        <begin position="4"/>
        <end position="147"/>
    </location>
</feature>
<reference evidence="7" key="2">
    <citation type="submission" date="2021-04" db="EMBL/GenBank/DDBJ databases">
        <authorList>
            <person name="Gilroy R."/>
        </authorList>
    </citation>
    <scope>NUCLEOTIDE SEQUENCE</scope>
    <source>
        <strain evidence="7">ChiBcec8-13705</strain>
    </source>
</reference>
<evidence type="ECO:0000259" key="6">
    <source>
        <dbReference type="Pfam" id="PF00108"/>
    </source>
</evidence>
<keyword evidence="4 7" id="KW-0012">Acyltransferase</keyword>
<gene>
    <name evidence="7" type="ORF">H9945_02195</name>
</gene>
<dbReference type="AlphaFoldDB" id="A0A9D2M6G7"/>
<proteinExistence type="inferred from homology"/>